<comment type="caution">
    <text evidence="1">The sequence shown here is derived from an EMBL/GenBank/DDBJ whole genome shotgun (WGS) entry which is preliminary data.</text>
</comment>
<dbReference type="RefSeq" id="WP_184024889.1">
    <property type="nucleotide sequence ID" value="NZ_JACHFN010000001.1"/>
</dbReference>
<dbReference type="InterPro" id="IPR021848">
    <property type="entry name" value="HODM_asu-like"/>
</dbReference>
<reference evidence="1 2" key="1">
    <citation type="submission" date="2020-08" db="EMBL/GenBank/DDBJ databases">
        <title>Genomic Encyclopedia of Type Strains, Phase IV (KMG-IV): sequencing the most valuable type-strain genomes for metagenomic binning, comparative biology and taxonomic classification.</title>
        <authorList>
            <person name="Goeker M."/>
        </authorList>
    </citation>
    <scope>NUCLEOTIDE SEQUENCE [LARGE SCALE GENOMIC DNA]</scope>
    <source>
        <strain evidence="1 2">DSM 101791</strain>
    </source>
</reference>
<accession>A0A7W8LNT9</accession>
<dbReference type="AlphaFoldDB" id="A0A7W8LNT9"/>
<dbReference type="Proteomes" id="UP000525389">
    <property type="component" value="Unassembled WGS sequence"/>
</dbReference>
<dbReference type="EMBL" id="JACHFN010000001">
    <property type="protein sequence ID" value="MBB5233073.1"/>
    <property type="molecule type" value="Genomic_DNA"/>
</dbReference>
<evidence type="ECO:0000313" key="1">
    <source>
        <dbReference type="EMBL" id="MBB5233073.1"/>
    </source>
</evidence>
<proteinExistence type="predicted"/>
<evidence type="ECO:0000313" key="2">
    <source>
        <dbReference type="Proteomes" id="UP000525389"/>
    </source>
</evidence>
<protein>
    <recommendedName>
        <fullName evidence="3">DUF3445 domain-containing protein</fullName>
    </recommendedName>
</protein>
<dbReference type="Pfam" id="PF11927">
    <property type="entry name" value="HODM_asu-like"/>
    <property type="match status" value="1"/>
</dbReference>
<organism evidence="1 2">
    <name type="scientific">Deinococcus budaensis</name>
    <dbReference type="NCBI Taxonomy" id="1665626"/>
    <lineage>
        <taxon>Bacteria</taxon>
        <taxon>Thermotogati</taxon>
        <taxon>Deinococcota</taxon>
        <taxon>Deinococci</taxon>
        <taxon>Deinococcales</taxon>
        <taxon>Deinococcaceae</taxon>
        <taxon>Deinococcus</taxon>
    </lineage>
</organism>
<name>A0A7W8LNT9_9DEIO</name>
<gene>
    <name evidence="1" type="ORF">HNQ09_000490</name>
</gene>
<evidence type="ECO:0008006" key="3">
    <source>
        <dbReference type="Google" id="ProtNLM"/>
    </source>
</evidence>
<keyword evidence="2" id="KW-1185">Reference proteome</keyword>
<sequence>MFTRPPTVYRPFLNGVYSVSAGLFRLGVQPLPWREDGQPEAHTFALDRDYGRFVASKAAAWRRARHEYAGEAGLTPALREAALDFLARTLAAESGGVMGWDGRRFSNRALGWAADLGLRWGNVERLERFTAPHADLIGDVTPLNALDFLGLNVPEDLALIARDPARAGEGGGRDWLAAAHVLSPQHWDPRDKLGRDFAAVHAPVAGGGLLSATAPRLVEAVIARGPFVRFAWGVSMGDRLDHHPAAPPDTDRAPATRFDPGAAFLRVERQTLTGFPEAQGALFTIRPYTYPLREAVARPGDARALAAALRTMTPEQVSYKGLTPLLADLLRWLDGQAG</sequence>